<feature type="transmembrane region" description="Helical" evidence="6">
    <location>
        <begin position="251"/>
        <end position="271"/>
    </location>
</feature>
<keyword evidence="9" id="KW-1185">Reference proteome</keyword>
<dbReference type="AlphaFoldDB" id="A0A852X547"/>
<dbReference type="GO" id="GO:0140359">
    <property type="term" value="F:ABC-type transporter activity"/>
    <property type="evidence" value="ECO:0007669"/>
    <property type="project" value="InterPro"/>
</dbReference>
<gene>
    <name evidence="8" type="ORF">BJY28_002971</name>
</gene>
<evidence type="ECO:0000259" key="7">
    <source>
        <dbReference type="PROSITE" id="PS51012"/>
    </source>
</evidence>
<evidence type="ECO:0000313" key="8">
    <source>
        <dbReference type="EMBL" id="NYG38502.1"/>
    </source>
</evidence>
<dbReference type="GO" id="GO:0043190">
    <property type="term" value="C:ATP-binding cassette (ABC) transporter complex"/>
    <property type="evidence" value="ECO:0007669"/>
    <property type="project" value="InterPro"/>
</dbReference>
<evidence type="ECO:0000256" key="6">
    <source>
        <dbReference type="RuleBase" id="RU361157"/>
    </source>
</evidence>
<dbReference type="InterPro" id="IPR051784">
    <property type="entry name" value="Nod_factor_ABC_transporter"/>
</dbReference>
<feature type="transmembrane region" description="Helical" evidence="6">
    <location>
        <begin position="196"/>
        <end position="216"/>
    </location>
</feature>
<dbReference type="InterPro" id="IPR000412">
    <property type="entry name" value="ABC_2_transport"/>
</dbReference>
<evidence type="ECO:0000256" key="4">
    <source>
        <dbReference type="ARBA" id="ARBA00023136"/>
    </source>
</evidence>
<dbReference type="PANTHER" id="PTHR43229">
    <property type="entry name" value="NODULATION PROTEIN J"/>
    <property type="match status" value="1"/>
</dbReference>
<keyword evidence="6" id="KW-1003">Cell membrane</keyword>
<sequence length="281" mass="28910">MADASTPGRTAAVDRSTAAVAHVVPPRLVRVGAVAGYFAAVWRRAWVGSVISRVGGPVLFLLALGLGLGSLVDESSGGVGGTSYLLFVAPAMFAVQGMLDATNESLWPVYGMFVWNRMYHAMVATPLSVGDLLAGHLLVIAAQTAAGGLAYLLVAALLGAVTSWWALLCVPVGVLTCLAFAAPFIGIAARARTDAVFNLVFRLVVTPLMLFSGVFFPVGSLPVVLQALAGCTPLWHGVELSRAVAAGAPDLMSLLHLVVLLVAIALGALLARTGLSARLVG</sequence>
<dbReference type="InterPro" id="IPR047817">
    <property type="entry name" value="ABC2_TM_bact-type"/>
</dbReference>
<evidence type="ECO:0000256" key="2">
    <source>
        <dbReference type="ARBA" id="ARBA00022692"/>
    </source>
</evidence>
<proteinExistence type="inferred from homology"/>
<dbReference type="InterPro" id="IPR013525">
    <property type="entry name" value="ABC2_TM"/>
</dbReference>
<keyword evidence="4 6" id="KW-0472">Membrane</keyword>
<feature type="transmembrane region" description="Helical" evidence="6">
    <location>
        <begin position="50"/>
        <end position="72"/>
    </location>
</feature>
<keyword evidence="3 6" id="KW-1133">Transmembrane helix</keyword>
<dbReference type="RefSeq" id="WP_179463684.1">
    <property type="nucleotide sequence ID" value="NZ_JACBZX010000001.1"/>
</dbReference>
<reference evidence="8 9" key="1">
    <citation type="submission" date="2020-07" db="EMBL/GenBank/DDBJ databases">
        <title>Sequencing the genomes of 1000 actinobacteria strains.</title>
        <authorList>
            <person name="Klenk H.-P."/>
        </authorList>
    </citation>
    <scope>NUCLEOTIDE SEQUENCE [LARGE SCALE GENOMIC DNA]</scope>
    <source>
        <strain evidence="8 9">DSM 24723</strain>
    </source>
</reference>
<feature type="transmembrane region" description="Helical" evidence="6">
    <location>
        <begin position="119"/>
        <end position="141"/>
    </location>
</feature>
<evidence type="ECO:0000256" key="1">
    <source>
        <dbReference type="ARBA" id="ARBA00004141"/>
    </source>
</evidence>
<comment type="caution">
    <text evidence="8">The sequence shown here is derived from an EMBL/GenBank/DDBJ whole genome shotgun (WGS) entry which is preliminary data.</text>
</comment>
<feature type="domain" description="ABC transmembrane type-2" evidence="7">
    <location>
        <begin position="48"/>
        <end position="278"/>
    </location>
</feature>
<dbReference type="EMBL" id="JACBZX010000001">
    <property type="protein sequence ID" value="NYG38502.1"/>
    <property type="molecule type" value="Genomic_DNA"/>
</dbReference>
<feature type="transmembrane region" description="Helical" evidence="6">
    <location>
        <begin position="172"/>
        <end position="189"/>
    </location>
</feature>
<dbReference type="PRINTS" id="PR00164">
    <property type="entry name" value="ABC2TRNSPORT"/>
</dbReference>
<keyword evidence="6" id="KW-0813">Transport</keyword>
<dbReference type="Pfam" id="PF01061">
    <property type="entry name" value="ABC2_membrane"/>
    <property type="match status" value="1"/>
</dbReference>
<comment type="subcellular location">
    <subcellularLocation>
        <location evidence="6">Cell membrane</location>
        <topology evidence="6">Multi-pass membrane protein</topology>
    </subcellularLocation>
    <subcellularLocation>
        <location evidence="1">Membrane</location>
        <topology evidence="1">Multi-pass membrane protein</topology>
    </subcellularLocation>
</comment>
<feature type="transmembrane region" description="Helical" evidence="6">
    <location>
        <begin position="79"/>
        <end position="99"/>
    </location>
</feature>
<keyword evidence="5" id="KW-0046">Antibiotic resistance</keyword>
<feature type="transmembrane region" description="Helical" evidence="6">
    <location>
        <begin position="148"/>
        <end position="166"/>
    </location>
</feature>
<dbReference type="Proteomes" id="UP000592181">
    <property type="component" value="Unassembled WGS sequence"/>
</dbReference>
<dbReference type="PANTHER" id="PTHR43229:SF2">
    <property type="entry name" value="NODULATION PROTEIN J"/>
    <property type="match status" value="1"/>
</dbReference>
<evidence type="ECO:0000256" key="5">
    <source>
        <dbReference type="ARBA" id="ARBA00023251"/>
    </source>
</evidence>
<evidence type="ECO:0000256" key="3">
    <source>
        <dbReference type="ARBA" id="ARBA00022989"/>
    </source>
</evidence>
<organism evidence="8 9">
    <name type="scientific">Janibacter alkaliphilus</name>
    <dbReference type="NCBI Taxonomy" id="1069963"/>
    <lineage>
        <taxon>Bacteria</taxon>
        <taxon>Bacillati</taxon>
        <taxon>Actinomycetota</taxon>
        <taxon>Actinomycetes</taxon>
        <taxon>Micrococcales</taxon>
        <taxon>Intrasporangiaceae</taxon>
        <taxon>Janibacter</taxon>
    </lineage>
</organism>
<dbReference type="GO" id="GO:0046677">
    <property type="term" value="P:response to antibiotic"/>
    <property type="evidence" value="ECO:0007669"/>
    <property type="project" value="UniProtKB-KW"/>
</dbReference>
<dbReference type="PROSITE" id="PS51012">
    <property type="entry name" value="ABC_TM2"/>
    <property type="match status" value="1"/>
</dbReference>
<keyword evidence="2 6" id="KW-0812">Transmembrane</keyword>
<protein>
    <recommendedName>
        <fullName evidence="6">Transport permease protein</fullName>
    </recommendedName>
</protein>
<comment type="similarity">
    <text evidence="6">Belongs to the ABC-2 integral membrane protein family.</text>
</comment>
<accession>A0A852X547</accession>
<evidence type="ECO:0000313" key="9">
    <source>
        <dbReference type="Proteomes" id="UP000592181"/>
    </source>
</evidence>
<name>A0A852X547_9MICO</name>